<dbReference type="InterPro" id="IPR029063">
    <property type="entry name" value="SAM-dependent_MTases_sf"/>
</dbReference>
<sequence length="208" mass="23745">MDNKDPENRTYFGFEEINKHNKSKKVRQVFDEVSDSYNLMNDLMSFGIHRIWKRVVIEMANIRSDSHILDLAGGTGDMVKLIAPKLEGEGEVILSDININMLNSGRDRLIDEGINNFKTVQIDAQLLPFKKNTFDIVSMAFGLRNVTDIKQTLKSIIGCLKPGGKLIVLEFSRPTNETVREVYDLYSFEVIPKLGKIVAHSEESYRYL</sequence>
<reference evidence="4" key="1">
    <citation type="submission" date="2018-05" db="EMBL/GenBank/DDBJ databases">
        <authorList>
            <person name="Lanie J.A."/>
            <person name="Ng W.-L."/>
            <person name="Kazmierczak K.M."/>
            <person name="Andrzejewski T.M."/>
            <person name="Davidsen T.M."/>
            <person name="Wayne K.J."/>
            <person name="Tettelin H."/>
            <person name="Glass J.I."/>
            <person name="Rusch D."/>
            <person name="Podicherti R."/>
            <person name="Tsui H.-C.T."/>
            <person name="Winkler M.E."/>
        </authorList>
    </citation>
    <scope>NUCLEOTIDE SEQUENCE</scope>
</reference>
<organism evidence="4">
    <name type="scientific">marine metagenome</name>
    <dbReference type="NCBI Taxonomy" id="408172"/>
    <lineage>
        <taxon>unclassified sequences</taxon>
        <taxon>metagenomes</taxon>
        <taxon>ecological metagenomes</taxon>
    </lineage>
</organism>
<evidence type="ECO:0008006" key="5">
    <source>
        <dbReference type="Google" id="ProtNLM"/>
    </source>
</evidence>
<dbReference type="PROSITE" id="PS51608">
    <property type="entry name" value="SAM_MT_UBIE"/>
    <property type="match status" value="1"/>
</dbReference>
<dbReference type="InterPro" id="IPR004033">
    <property type="entry name" value="UbiE/COQ5_MeTrFase"/>
</dbReference>
<dbReference type="EMBL" id="UINC01159947">
    <property type="protein sequence ID" value="SVD58320.1"/>
    <property type="molecule type" value="Genomic_DNA"/>
</dbReference>
<dbReference type="PANTHER" id="PTHR43591">
    <property type="entry name" value="METHYLTRANSFERASE"/>
    <property type="match status" value="1"/>
</dbReference>
<dbReference type="GO" id="GO:0032259">
    <property type="term" value="P:methylation"/>
    <property type="evidence" value="ECO:0007669"/>
    <property type="project" value="UniProtKB-KW"/>
</dbReference>
<gene>
    <name evidence="4" type="ORF">METZ01_LOCUS411174</name>
</gene>
<dbReference type="InterPro" id="IPR023576">
    <property type="entry name" value="UbiE/COQ5_MeTrFase_CS"/>
</dbReference>
<dbReference type="GO" id="GO:0008425">
    <property type="term" value="F:2-methoxy-6-polyprenyl-1,4-benzoquinol methyltransferase activity"/>
    <property type="evidence" value="ECO:0007669"/>
    <property type="project" value="TreeGrafter"/>
</dbReference>
<dbReference type="PROSITE" id="PS01183">
    <property type="entry name" value="UBIE_1"/>
    <property type="match status" value="1"/>
</dbReference>
<keyword evidence="2" id="KW-0808">Transferase</keyword>
<feature type="non-terminal residue" evidence="4">
    <location>
        <position position="208"/>
    </location>
</feature>
<dbReference type="Gene3D" id="3.40.50.150">
    <property type="entry name" value="Vaccinia Virus protein VP39"/>
    <property type="match status" value="1"/>
</dbReference>
<evidence type="ECO:0000256" key="3">
    <source>
        <dbReference type="ARBA" id="ARBA00022691"/>
    </source>
</evidence>
<keyword evidence="3" id="KW-0949">S-adenosyl-L-methionine</keyword>
<proteinExistence type="predicted"/>
<keyword evidence="1" id="KW-0489">Methyltransferase</keyword>
<name>A0A382WI82_9ZZZZ</name>
<evidence type="ECO:0000313" key="4">
    <source>
        <dbReference type="EMBL" id="SVD58320.1"/>
    </source>
</evidence>
<dbReference type="AlphaFoldDB" id="A0A382WI82"/>
<dbReference type="NCBIfam" id="TIGR01934">
    <property type="entry name" value="MenG_MenH_UbiE"/>
    <property type="match status" value="1"/>
</dbReference>
<dbReference type="CDD" id="cd02440">
    <property type="entry name" value="AdoMet_MTases"/>
    <property type="match status" value="1"/>
</dbReference>
<evidence type="ECO:0000256" key="2">
    <source>
        <dbReference type="ARBA" id="ARBA00022679"/>
    </source>
</evidence>
<protein>
    <recommendedName>
        <fullName evidence="5">Methyltransferase domain-containing protein</fullName>
    </recommendedName>
</protein>
<dbReference type="SUPFAM" id="SSF53335">
    <property type="entry name" value="S-adenosyl-L-methionine-dependent methyltransferases"/>
    <property type="match status" value="1"/>
</dbReference>
<evidence type="ECO:0000256" key="1">
    <source>
        <dbReference type="ARBA" id="ARBA00022603"/>
    </source>
</evidence>
<accession>A0A382WI82</accession>
<dbReference type="Pfam" id="PF01209">
    <property type="entry name" value="Ubie_methyltran"/>
    <property type="match status" value="1"/>
</dbReference>
<dbReference type="PANTHER" id="PTHR43591:SF24">
    <property type="entry name" value="2-METHOXY-6-POLYPRENYL-1,4-BENZOQUINOL METHYLASE, MITOCHONDRIAL"/>
    <property type="match status" value="1"/>
</dbReference>